<evidence type="ECO:0000259" key="2">
    <source>
        <dbReference type="Pfam" id="PF04282"/>
    </source>
</evidence>
<dbReference type="Pfam" id="PF04282">
    <property type="entry name" value="DUF438"/>
    <property type="match status" value="1"/>
</dbReference>
<dbReference type="InterPro" id="IPR007380">
    <property type="entry name" value="DUF438"/>
</dbReference>
<reference evidence="3 4" key="1">
    <citation type="submission" date="2020-04" db="EMBL/GenBank/DDBJ databases">
        <title>MicrobeNet Type strains.</title>
        <authorList>
            <person name="Nicholson A.C."/>
        </authorList>
    </citation>
    <scope>NUCLEOTIDE SEQUENCE [LARGE SCALE GENOMIC DNA]</scope>
    <source>
        <strain evidence="3 4">DSM 22768</strain>
    </source>
</reference>
<sequence length="454" mass="51994">MVDERIDILKDILLELHRGASPESVQERFEQHFTGVSAMEISLMEHELMSADTGVTFEDVMKLCNVHANLFKGAIADVDVPDTEQEGHPVKVFKDENLALRAAIMRIRRIIENYANPENEAFYGEILKGLRHQFSLLGQFDKHYTRKEKLFFPVMERYGHDAPPKVMWGVDDEIRDLFKEAKAALEKLPEGSIKDLSDKFEAFAKEFEEMIFKEEAILLMILLESLTQDDWLQIARESDAYGYAIIKPLEKWVPERQSFANEAAADTSDDKLADALDQAPTGSLTDLTNTKVIETPEGQFTITFKPKEKEAAADCTTPQPFGNGYLSVEQANLILNNLPLEITFVNKDDIFQYYNDSVPAQEMIFKRTPSQVGRHAELCHPPKVLDKVKKIFELLRSGQRDKVDMWFKSEKLNKFVYVTYAAVRNETGDFQGVLEYVQDIQPFLELDSDFNRDV</sequence>
<feature type="domain" description="Hemerythrin-like" evidence="1">
    <location>
        <begin position="88"/>
        <end position="220"/>
    </location>
</feature>
<dbReference type="EMBL" id="JABASA010000008">
    <property type="protein sequence ID" value="NMD49074.1"/>
    <property type="molecule type" value="Genomic_DNA"/>
</dbReference>
<dbReference type="InterPro" id="IPR035965">
    <property type="entry name" value="PAS-like_dom_sf"/>
</dbReference>
<dbReference type="RefSeq" id="WP_193523434.1">
    <property type="nucleotide sequence ID" value="NZ_JABASA010000008.1"/>
</dbReference>
<dbReference type="InterPro" id="IPR012312">
    <property type="entry name" value="Hemerythrin-like"/>
</dbReference>
<dbReference type="AlphaFoldDB" id="A0A7X9QGU2"/>
<dbReference type="Gene3D" id="3.30.450.20">
    <property type="entry name" value="PAS domain"/>
    <property type="match status" value="1"/>
</dbReference>
<evidence type="ECO:0000259" key="1">
    <source>
        <dbReference type="Pfam" id="PF01814"/>
    </source>
</evidence>
<organism evidence="3 4">
    <name type="scientific">Streptococcus ratti</name>
    <dbReference type="NCBI Taxonomy" id="1341"/>
    <lineage>
        <taxon>Bacteria</taxon>
        <taxon>Bacillati</taxon>
        <taxon>Bacillota</taxon>
        <taxon>Bacilli</taxon>
        <taxon>Lactobacillales</taxon>
        <taxon>Streptococcaceae</taxon>
        <taxon>Streptococcus</taxon>
    </lineage>
</organism>
<dbReference type="SUPFAM" id="SSF55785">
    <property type="entry name" value="PYP-like sensor domain (PAS domain)"/>
    <property type="match status" value="1"/>
</dbReference>
<dbReference type="PANTHER" id="PTHR39966">
    <property type="entry name" value="BLL2471 PROTEIN-RELATED"/>
    <property type="match status" value="1"/>
</dbReference>
<dbReference type="GO" id="GO:0005886">
    <property type="term" value="C:plasma membrane"/>
    <property type="evidence" value="ECO:0007669"/>
    <property type="project" value="TreeGrafter"/>
</dbReference>
<name>A0A7X9QGU2_STRRT</name>
<comment type="caution">
    <text evidence="3">The sequence shown here is derived from an EMBL/GenBank/DDBJ whole genome shotgun (WGS) entry which is preliminary data.</text>
</comment>
<gene>
    <name evidence="3" type="ORF">HHO37_05180</name>
</gene>
<dbReference type="Proteomes" id="UP000532121">
    <property type="component" value="Unassembled WGS sequence"/>
</dbReference>
<proteinExistence type="predicted"/>
<protein>
    <submittedName>
        <fullName evidence="3">DUF438 domain-containing protein</fullName>
    </submittedName>
</protein>
<evidence type="ECO:0000313" key="4">
    <source>
        <dbReference type="Proteomes" id="UP000532121"/>
    </source>
</evidence>
<evidence type="ECO:0000313" key="3">
    <source>
        <dbReference type="EMBL" id="NMD49074.1"/>
    </source>
</evidence>
<accession>A0A7X9QGU2</accession>
<feature type="domain" description="DUF438" evidence="2">
    <location>
        <begin position="9"/>
        <end position="76"/>
    </location>
</feature>
<dbReference type="PANTHER" id="PTHR39966:SF3">
    <property type="entry name" value="DUF438 DOMAIN-CONTAINING PROTEIN"/>
    <property type="match status" value="1"/>
</dbReference>
<dbReference type="Pfam" id="PF13596">
    <property type="entry name" value="PAS_10"/>
    <property type="match status" value="1"/>
</dbReference>
<dbReference type="Gene3D" id="1.20.120.520">
    <property type="entry name" value="nmb1532 protein domain like"/>
    <property type="match status" value="1"/>
</dbReference>
<dbReference type="Pfam" id="PF01814">
    <property type="entry name" value="Hemerythrin"/>
    <property type="match status" value="1"/>
</dbReference>